<dbReference type="InterPro" id="IPR005119">
    <property type="entry name" value="LysR_subst-bd"/>
</dbReference>
<dbReference type="PANTHER" id="PTHR30346">
    <property type="entry name" value="TRANSCRIPTIONAL DUAL REGULATOR HCAR-RELATED"/>
    <property type="match status" value="1"/>
</dbReference>
<evidence type="ECO:0000313" key="7">
    <source>
        <dbReference type="Proteomes" id="UP000290253"/>
    </source>
</evidence>
<dbReference type="SUPFAM" id="SSF53850">
    <property type="entry name" value="Periplasmic binding protein-like II"/>
    <property type="match status" value="1"/>
</dbReference>
<dbReference type="InterPro" id="IPR000847">
    <property type="entry name" value="LysR_HTH_N"/>
</dbReference>
<dbReference type="Gene3D" id="3.40.190.10">
    <property type="entry name" value="Periplasmic binding protein-like II"/>
    <property type="match status" value="2"/>
</dbReference>
<dbReference type="InterPro" id="IPR036390">
    <property type="entry name" value="WH_DNA-bd_sf"/>
</dbReference>
<dbReference type="Pfam" id="PF00126">
    <property type="entry name" value="HTH_1"/>
    <property type="match status" value="1"/>
</dbReference>
<feature type="domain" description="HTH lysR-type" evidence="5">
    <location>
        <begin position="4"/>
        <end position="61"/>
    </location>
</feature>
<dbReference type="OrthoDB" id="109562at2"/>
<reference evidence="6 7" key="1">
    <citation type="journal article" date="2016" name="Int. J. Syst. Evol. Microbiol.">
        <title>Acidipila dinghuensis sp. nov., an acidobacterium isolated from forest soil.</title>
        <authorList>
            <person name="Jiang Y.W."/>
            <person name="Wang J."/>
            <person name="Chen M.H."/>
            <person name="Lv Y.Y."/>
            <person name="Qiu L.H."/>
        </authorList>
    </citation>
    <scope>NUCLEOTIDE SEQUENCE [LARGE SCALE GENOMIC DNA]</scope>
    <source>
        <strain evidence="6 7">DHOF10</strain>
    </source>
</reference>
<evidence type="ECO:0000259" key="5">
    <source>
        <dbReference type="PROSITE" id="PS50931"/>
    </source>
</evidence>
<dbReference type="GO" id="GO:0032993">
    <property type="term" value="C:protein-DNA complex"/>
    <property type="evidence" value="ECO:0007669"/>
    <property type="project" value="TreeGrafter"/>
</dbReference>
<dbReference type="EMBL" id="SDMK01000002">
    <property type="protein sequence ID" value="RXS95110.1"/>
    <property type="molecule type" value="Genomic_DNA"/>
</dbReference>
<dbReference type="Proteomes" id="UP000290253">
    <property type="component" value="Unassembled WGS sequence"/>
</dbReference>
<evidence type="ECO:0000256" key="3">
    <source>
        <dbReference type="ARBA" id="ARBA00023125"/>
    </source>
</evidence>
<protein>
    <submittedName>
        <fullName evidence="6">LysR family transcriptional regulator</fullName>
    </submittedName>
</protein>
<sequence length="313" mass="34687">MSLPDIRHQVAAITLAEELNFTRAAERLRITQPALSKQVAELESRLGFAVFSRIQKRVELTQAGNVFVRGCKDSLAILEKAVRIGRVTQDDVQPLVSIGHGPYISPPFIGDLLAVHLPLYPNLRLRIETMFSQELVHGVLSAELDLALLDEALDNPLLTLVSLATKPLHVLMSADHAAAQKHSVELSDFRNVGWMMFPKRSNPSAYDKLQEAAQREGVVPVELHHYMTPQEVVQLIAENFGVAFMAMGVAQQIATRDIVARPLSSSTLQITTYLVLRADQSSRLVNEFGRALIRRIVPKPQQNDSAGQLILNI</sequence>
<dbReference type="InterPro" id="IPR036388">
    <property type="entry name" value="WH-like_DNA-bd_sf"/>
</dbReference>
<accession>A0A4V1NVA7</accession>
<proteinExistence type="inferred from homology"/>
<comment type="similarity">
    <text evidence="1">Belongs to the LysR transcriptional regulatory family.</text>
</comment>
<keyword evidence="7" id="KW-1185">Reference proteome</keyword>
<dbReference type="Pfam" id="PF03466">
    <property type="entry name" value="LysR_substrate"/>
    <property type="match status" value="1"/>
</dbReference>
<dbReference type="GO" id="GO:0003677">
    <property type="term" value="F:DNA binding"/>
    <property type="evidence" value="ECO:0007669"/>
    <property type="project" value="UniProtKB-KW"/>
</dbReference>
<keyword evidence="3" id="KW-0238">DNA-binding</keyword>
<comment type="caution">
    <text evidence="6">The sequence shown here is derived from an EMBL/GenBank/DDBJ whole genome shotgun (WGS) entry which is preliminary data.</text>
</comment>
<gene>
    <name evidence="6" type="ORF">ESZ00_10880</name>
</gene>
<organism evidence="6 7">
    <name type="scientific">Silvibacterium dinghuense</name>
    <dbReference type="NCBI Taxonomy" id="1560006"/>
    <lineage>
        <taxon>Bacteria</taxon>
        <taxon>Pseudomonadati</taxon>
        <taxon>Acidobacteriota</taxon>
        <taxon>Terriglobia</taxon>
        <taxon>Terriglobales</taxon>
        <taxon>Acidobacteriaceae</taxon>
        <taxon>Silvibacterium</taxon>
    </lineage>
</organism>
<dbReference type="PRINTS" id="PR00039">
    <property type="entry name" value="HTHLYSR"/>
</dbReference>
<dbReference type="GO" id="GO:0003700">
    <property type="term" value="F:DNA-binding transcription factor activity"/>
    <property type="evidence" value="ECO:0007669"/>
    <property type="project" value="InterPro"/>
</dbReference>
<dbReference type="AlphaFoldDB" id="A0A4V1NVA7"/>
<evidence type="ECO:0000256" key="4">
    <source>
        <dbReference type="ARBA" id="ARBA00023163"/>
    </source>
</evidence>
<dbReference type="Gene3D" id="1.10.10.10">
    <property type="entry name" value="Winged helix-like DNA-binding domain superfamily/Winged helix DNA-binding domain"/>
    <property type="match status" value="1"/>
</dbReference>
<evidence type="ECO:0000313" key="6">
    <source>
        <dbReference type="EMBL" id="RXS95110.1"/>
    </source>
</evidence>
<dbReference type="PANTHER" id="PTHR30346:SF17">
    <property type="entry name" value="LYSR FAMILY TRANSCRIPTIONAL REGULATOR"/>
    <property type="match status" value="1"/>
</dbReference>
<dbReference type="RefSeq" id="WP_129208278.1">
    <property type="nucleotide sequence ID" value="NZ_BMGU01000003.1"/>
</dbReference>
<name>A0A4V1NVA7_9BACT</name>
<evidence type="ECO:0000256" key="2">
    <source>
        <dbReference type="ARBA" id="ARBA00023015"/>
    </source>
</evidence>
<keyword evidence="2" id="KW-0805">Transcription regulation</keyword>
<dbReference type="SUPFAM" id="SSF46785">
    <property type="entry name" value="Winged helix' DNA-binding domain"/>
    <property type="match status" value="1"/>
</dbReference>
<dbReference type="PROSITE" id="PS50931">
    <property type="entry name" value="HTH_LYSR"/>
    <property type="match status" value="1"/>
</dbReference>
<keyword evidence="4" id="KW-0804">Transcription</keyword>
<evidence type="ECO:0000256" key="1">
    <source>
        <dbReference type="ARBA" id="ARBA00009437"/>
    </source>
</evidence>